<dbReference type="AlphaFoldDB" id="A0A927CJP9"/>
<dbReference type="GO" id="GO:0030435">
    <property type="term" value="P:sporulation resulting in formation of a cellular spore"/>
    <property type="evidence" value="ECO:0007669"/>
    <property type="project" value="InterPro"/>
</dbReference>
<dbReference type="NCBIfam" id="TIGR02870">
    <property type="entry name" value="spore_II_D"/>
    <property type="match status" value="1"/>
</dbReference>
<dbReference type="InterPro" id="IPR013693">
    <property type="entry name" value="SpoIID/LytB_N"/>
</dbReference>
<evidence type="ECO:0000256" key="1">
    <source>
        <dbReference type="SAM" id="MobiDB-lite"/>
    </source>
</evidence>
<proteinExistence type="predicted"/>
<dbReference type="Proteomes" id="UP000632125">
    <property type="component" value="Unassembled WGS sequence"/>
</dbReference>
<dbReference type="InterPro" id="IPR051922">
    <property type="entry name" value="Bact_Sporulation_Assoc"/>
</dbReference>
<dbReference type="InterPro" id="IPR014225">
    <property type="entry name" value="Spore_II_D_firmicutes"/>
</dbReference>
<feature type="compositionally biased region" description="Basic and acidic residues" evidence="1">
    <location>
        <begin position="49"/>
        <end position="89"/>
    </location>
</feature>
<reference evidence="3" key="1">
    <citation type="submission" date="2020-09" db="EMBL/GenBank/DDBJ databases">
        <title>A novel bacterium of genus Paenibacillus, isolated from South China Sea.</title>
        <authorList>
            <person name="Huang H."/>
            <person name="Mo K."/>
            <person name="Hu Y."/>
        </authorList>
    </citation>
    <scope>NUCLEOTIDE SEQUENCE</scope>
    <source>
        <strain evidence="3">IB182493</strain>
    </source>
</reference>
<organism evidence="3 4">
    <name type="scientific">Paenibacillus arenilitoris</name>
    <dbReference type="NCBI Taxonomy" id="2772299"/>
    <lineage>
        <taxon>Bacteria</taxon>
        <taxon>Bacillati</taxon>
        <taxon>Bacillota</taxon>
        <taxon>Bacilli</taxon>
        <taxon>Bacillales</taxon>
        <taxon>Paenibacillaceae</taxon>
        <taxon>Paenibacillus</taxon>
    </lineage>
</organism>
<dbReference type="EMBL" id="JACXIY010000009">
    <property type="protein sequence ID" value="MBD2868377.1"/>
    <property type="molecule type" value="Genomic_DNA"/>
</dbReference>
<dbReference type="PANTHER" id="PTHR30032">
    <property type="entry name" value="N-ACETYLMURAMOYL-L-ALANINE AMIDASE-RELATED"/>
    <property type="match status" value="1"/>
</dbReference>
<protein>
    <submittedName>
        <fullName evidence="3">Stage II sporulation protein D</fullName>
    </submittedName>
</protein>
<dbReference type="NCBIfam" id="TIGR02669">
    <property type="entry name" value="SpoIID_LytB"/>
    <property type="match status" value="1"/>
</dbReference>
<sequence>MLGGTVLLFKLSLGKLHAVSVAMNRSGVGIVQESGQAAAAETTDAGEPPGDRGGGDRPPAAEDKPRPSPARDKGASSGGEKAEATKEPEIRVYLTGEKRVETVPLETYVRGVIAAEMPIEFELEALKAQAIAARTYIVRRLERGDGSGVPVKGADVTDTIEHQVYVSLKELEDKWPEADRESSMRKLNDAVAETKGQIITYAGEPIEAVFFSTSNGHTENSEDYWQQKVPYLRSVASPWDEKLSPKYKETVELSLQAFYGKLGIAKKGRAKPAIRVTEKTEGGRIGRITIGETDFTGREVREKLGLASSQFTWRVKGDTIAITTYGYGHGVGMSQWGANGMAQEGRTAEDILRYYYTGTRVEQASKLPFVSNS</sequence>
<feature type="domain" description="Sporulation stage II protein D amidase enhancer LytB N-terminal" evidence="2">
    <location>
        <begin position="96"/>
        <end position="201"/>
    </location>
</feature>
<comment type="caution">
    <text evidence="3">The sequence shown here is derived from an EMBL/GenBank/DDBJ whole genome shotgun (WGS) entry which is preliminary data.</text>
</comment>
<dbReference type="GO" id="GO:0030288">
    <property type="term" value="C:outer membrane-bounded periplasmic space"/>
    <property type="evidence" value="ECO:0007669"/>
    <property type="project" value="TreeGrafter"/>
</dbReference>
<feature type="region of interest" description="Disordered" evidence="1">
    <location>
        <begin position="34"/>
        <end position="89"/>
    </location>
</feature>
<evidence type="ECO:0000313" key="3">
    <source>
        <dbReference type="EMBL" id="MBD2868377.1"/>
    </source>
</evidence>
<keyword evidence="4" id="KW-1185">Reference proteome</keyword>
<evidence type="ECO:0000313" key="4">
    <source>
        <dbReference type="Proteomes" id="UP000632125"/>
    </source>
</evidence>
<gene>
    <name evidence="3" type="primary">spoIID</name>
    <name evidence="3" type="ORF">IDH41_07305</name>
</gene>
<dbReference type="Pfam" id="PF08486">
    <property type="entry name" value="SpoIID"/>
    <property type="match status" value="1"/>
</dbReference>
<name>A0A927CJP9_9BACL</name>
<dbReference type="InterPro" id="IPR013486">
    <property type="entry name" value="SpoIID/LytB"/>
</dbReference>
<dbReference type="PANTHER" id="PTHR30032:SF4">
    <property type="entry name" value="AMIDASE ENHANCER"/>
    <property type="match status" value="1"/>
</dbReference>
<accession>A0A927CJP9</accession>
<evidence type="ECO:0000259" key="2">
    <source>
        <dbReference type="Pfam" id="PF08486"/>
    </source>
</evidence>